<dbReference type="PANTHER" id="PTHR10146">
    <property type="entry name" value="PROLINE SYNTHETASE CO-TRANSCRIBED BACTERIAL HOMOLOG PROTEIN"/>
    <property type="match status" value="1"/>
</dbReference>
<reference evidence="7 8" key="1">
    <citation type="submission" date="2018-11" db="EMBL/GenBank/DDBJ databases">
        <title>Chryseotalea sanarue gen. nov., sp., nov., a member of the family Cytophagaceae, isolated from a brackish lake in Hamamatsu Japan.</title>
        <authorList>
            <person name="Maejima Y."/>
            <person name="Iino T."/>
            <person name="Muraguchi Y."/>
            <person name="Fukuda K."/>
            <person name="Ohkuma M."/>
            <person name="Moriuchi R."/>
            <person name="Dohra H."/>
            <person name="Kimbara K."/>
            <person name="Shintani M."/>
        </authorList>
    </citation>
    <scope>NUCLEOTIDE SEQUENCE [LARGE SCALE GENOMIC DNA]</scope>
    <source>
        <strain evidence="7 8">Ys</strain>
    </source>
</reference>
<dbReference type="HAMAP" id="MF_02087">
    <property type="entry name" value="PLP_homeostasis"/>
    <property type="match status" value="1"/>
</dbReference>
<comment type="cofactor">
    <cofactor evidence="3">
        <name>pyridoxal 5'-phosphate</name>
        <dbReference type="ChEBI" id="CHEBI:597326"/>
    </cofactor>
</comment>
<comment type="similarity">
    <text evidence="2 4">Belongs to the pyridoxal phosphate-binding protein YggS/PROSC family.</text>
</comment>
<keyword evidence="1 2" id="KW-0663">Pyridoxal phosphate</keyword>
<evidence type="ECO:0000256" key="1">
    <source>
        <dbReference type="ARBA" id="ARBA00022898"/>
    </source>
</evidence>
<dbReference type="RefSeq" id="WP_127122179.1">
    <property type="nucleotide sequence ID" value="NZ_BHXQ01000003.1"/>
</dbReference>
<keyword evidence="8" id="KW-1185">Reference proteome</keyword>
<feature type="domain" description="Alanine racemase N-terminal" evidence="6">
    <location>
        <begin position="3"/>
        <end position="220"/>
    </location>
</feature>
<proteinExistence type="inferred from homology"/>
<dbReference type="GO" id="GO:0030170">
    <property type="term" value="F:pyridoxal phosphate binding"/>
    <property type="evidence" value="ECO:0007669"/>
    <property type="project" value="UniProtKB-UniRule"/>
</dbReference>
<dbReference type="CDD" id="cd00635">
    <property type="entry name" value="PLPDE_III_YBL036c_like"/>
    <property type="match status" value="1"/>
</dbReference>
<dbReference type="PIRSF" id="PIRSF004848">
    <property type="entry name" value="YBL036c_PLPDEIII"/>
    <property type="match status" value="1"/>
</dbReference>
<comment type="caution">
    <text evidence="7">The sequence shown here is derived from an EMBL/GenBank/DDBJ whole genome shotgun (WGS) entry which is preliminary data.</text>
</comment>
<dbReference type="Pfam" id="PF01168">
    <property type="entry name" value="Ala_racemase_N"/>
    <property type="match status" value="1"/>
</dbReference>
<feature type="modified residue" description="N6-(pyridoxal phosphate)lysine" evidence="2 3">
    <location>
        <position position="25"/>
    </location>
</feature>
<evidence type="ECO:0000256" key="2">
    <source>
        <dbReference type="HAMAP-Rule" id="MF_02087"/>
    </source>
</evidence>
<accession>A0A401U9G6</accession>
<comment type="function">
    <text evidence="2">Pyridoxal 5'-phosphate (PLP)-binding protein, which is involved in PLP homeostasis.</text>
</comment>
<name>A0A401U9G6_9BACT</name>
<dbReference type="PANTHER" id="PTHR10146:SF14">
    <property type="entry name" value="PYRIDOXAL PHOSPHATE HOMEOSTASIS PROTEIN"/>
    <property type="match status" value="1"/>
</dbReference>
<dbReference type="InterPro" id="IPR001608">
    <property type="entry name" value="Ala_racemase_N"/>
</dbReference>
<protein>
    <recommendedName>
        <fullName evidence="2">Pyridoxal phosphate homeostasis protein</fullName>
        <shortName evidence="2">PLP homeostasis protein</shortName>
    </recommendedName>
</protein>
<dbReference type="Gene3D" id="3.20.20.10">
    <property type="entry name" value="Alanine racemase"/>
    <property type="match status" value="1"/>
</dbReference>
<evidence type="ECO:0000256" key="5">
    <source>
        <dbReference type="SAM" id="Coils"/>
    </source>
</evidence>
<dbReference type="InterPro" id="IPR029066">
    <property type="entry name" value="PLP-binding_barrel"/>
</dbReference>
<gene>
    <name evidence="7" type="ORF">SanaruYs_17440</name>
</gene>
<dbReference type="OrthoDB" id="9804072at2"/>
<dbReference type="SUPFAM" id="SSF51419">
    <property type="entry name" value="PLP-binding barrel"/>
    <property type="match status" value="1"/>
</dbReference>
<dbReference type="EMBL" id="BHXQ01000003">
    <property type="protein sequence ID" value="GCC51519.1"/>
    <property type="molecule type" value="Genomic_DNA"/>
</dbReference>
<evidence type="ECO:0000256" key="3">
    <source>
        <dbReference type="PIRSR" id="PIRSR004848-1"/>
    </source>
</evidence>
<evidence type="ECO:0000259" key="6">
    <source>
        <dbReference type="Pfam" id="PF01168"/>
    </source>
</evidence>
<dbReference type="InterPro" id="IPR011078">
    <property type="entry name" value="PyrdxlP_homeostasis"/>
</dbReference>
<dbReference type="FunFam" id="3.20.20.10:FF:000018">
    <property type="entry name" value="Pyridoxal phosphate homeostasis protein"/>
    <property type="match status" value="1"/>
</dbReference>
<feature type="coiled-coil region" evidence="5">
    <location>
        <begin position="153"/>
        <end position="180"/>
    </location>
</feature>
<evidence type="ECO:0000313" key="7">
    <source>
        <dbReference type="EMBL" id="GCC51519.1"/>
    </source>
</evidence>
<keyword evidence="5" id="KW-0175">Coiled coil</keyword>
<organism evidence="7 8">
    <name type="scientific">Chryseotalea sanaruensis</name>
    <dbReference type="NCBI Taxonomy" id="2482724"/>
    <lineage>
        <taxon>Bacteria</taxon>
        <taxon>Pseudomonadati</taxon>
        <taxon>Bacteroidota</taxon>
        <taxon>Cytophagia</taxon>
        <taxon>Cytophagales</taxon>
        <taxon>Chryseotaleaceae</taxon>
        <taxon>Chryseotalea</taxon>
    </lineage>
</organism>
<dbReference type="NCBIfam" id="TIGR00044">
    <property type="entry name" value="YggS family pyridoxal phosphate-dependent enzyme"/>
    <property type="match status" value="1"/>
</dbReference>
<evidence type="ECO:0000256" key="4">
    <source>
        <dbReference type="RuleBase" id="RU004514"/>
    </source>
</evidence>
<dbReference type="Proteomes" id="UP000288227">
    <property type="component" value="Unassembled WGS sequence"/>
</dbReference>
<evidence type="ECO:0000313" key="8">
    <source>
        <dbReference type="Proteomes" id="UP000288227"/>
    </source>
</evidence>
<sequence length="225" mass="25499">MIIKQNLEEILETVAKGCTLIAVSKTHPAEKVMEAYACGQRVFGENKVQEMAAKYEILPKDIQWHLIGHLQSNKVKYIAPFVQLIHSIDSLKLLQEVDKQAKKFNRIIDCLLQIHVAQEETKFGFSQTEVMDFIKDPTLLNLQAVRIVGIMGMASFTENMDQVRSEFKSLKKLFEELKSMPLPENVVIKELSMGMSGDYKIAMEEGSTMVRVGSAIFGQRNYPTV</sequence>
<dbReference type="AlphaFoldDB" id="A0A401U9G6"/>